<protein>
    <submittedName>
        <fullName evidence="1">Uncharacterized protein</fullName>
    </submittedName>
</protein>
<sequence>LDQGGCWTEVNSAVLNGRTNHPSFKLLDRLSLCAPLQRCWQQDRERGLPQSVLDRGGFLPAGHTPFSHRHTTLMLVGK</sequence>
<name>A0A0S3TD14_PHAAN</name>
<dbReference type="EMBL" id="AP015062">
    <property type="protein sequence ID" value="BAU03055.1"/>
    <property type="molecule type" value="Genomic_DNA"/>
</dbReference>
<reference evidence="1" key="1">
    <citation type="journal article" date="2015" name="Sci. Rep.">
        <title>The power of single molecule real-time sequencing technology in the de novo assembly of a eukaryotic genome.</title>
        <authorList>
            <person name="Sakai H."/>
            <person name="Naito K."/>
            <person name="Ogiso-Tanaka E."/>
            <person name="Takahashi Y."/>
            <person name="Iseki K."/>
            <person name="Muto C."/>
            <person name="Satou K."/>
            <person name="Teruya K."/>
            <person name="Shiroma A."/>
            <person name="Shimoji M."/>
            <person name="Hirano T."/>
            <person name="Itoh T."/>
            <person name="Kaga A."/>
            <person name="Tomooka N."/>
        </authorList>
    </citation>
    <scope>NUCLEOTIDE SEQUENCE</scope>
</reference>
<organism evidence="1">
    <name type="scientific">Vigna angularis var. angularis</name>
    <dbReference type="NCBI Taxonomy" id="157739"/>
    <lineage>
        <taxon>Eukaryota</taxon>
        <taxon>Viridiplantae</taxon>
        <taxon>Streptophyta</taxon>
        <taxon>Embryophyta</taxon>
        <taxon>Tracheophyta</taxon>
        <taxon>Spermatophyta</taxon>
        <taxon>Magnoliopsida</taxon>
        <taxon>eudicotyledons</taxon>
        <taxon>Gunneridae</taxon>
        <taxon>Pentapetalae</taxon>
        <taxon>rosids</taxon>
        <taxon>fabids</taxon>
        <taxon>Fabales</taxon>
        <taxon>Fabaceae</taxon>
        <taxon>Papilionoideae</taxon>
        <taxon>50 kb inversion clade</taxon>
        <taxon>NPAAA clade</taxon>
        <taxon>indigoferoid/millettioid clade</taxon>
        <taxon>Phaseoleae</taxon>
        <taxon>Vigna</taxon>
    </lineage>
</organism>
<accession>A0A0S3TD14</accession>
<evidence type="ECO:0000313" key="1">
    <source>
        <dbReference type="EMBL" id="BAU03055.1"/>
    </source>
</evidence>
<feature type="non-terminal residue" evidence="1">
    <location>
        <position position="1"/>
    </location>
</feature>
<proteinExistence type="predicted"/>
<gene>
    <name evidence="1" type="primary">Vigan.UMG005600</name>
    <name evidence="1" type="ORF">VIGAN_UM005600</name>
</gene>
<dbReference type="AlphaFoldDB" id="A0A0S3TD14"/>